<dbReference type="InterPro" id="IPR012486">
    <property type="entry name" value="Far11/STRP_N"/>
</dbReference>
<dbReference type="GO" id="GO:0007010">
    <property type="term" value="P:cytoskeleton organization"/>
    <property type="evidence" value="ECO:0007669"/>
    <property type="project" value="TreeGrafter"/>
</dbReference>
<dbReference type="Pfam" id="PF07923">
    <property type="entry name" value="N1221"/>
    <property type="match status" value="1"/>
</dbReference>
<dbReference type="PANTHER" id="PTHR13239">
    <property type="entry name" value="PROTEIN REQUIRED FOR HYPHAL ANASTOMOSIS HAM-2"/>
    <property type="match status" value="1"/>
</dbReference>
<gene>
    <name evidence="2" type="ORF">CTOB1V02_LOCUS16830</name>
</gene>
<feature type="domain" description="Far11/STRP N-terminal" evidence="1">
    <location>
        <begin position="2"/>
        <end position="50"/>
    </location>
</feature>
<proteinExistence type="predicted"/>
<dbReference type="PANTHER" id="PTHR13239:SF4">
    <property type="entry name" value="AT25231P"/>
    <property type="match status" value="1"/>
</dbReference>
<dbReference type="InterPro" id="IPR040185">
    <property type="entry name" value="Far11/STRP"/>
</dbReference>
<evidence type="ECO:0000313" key="2">
    <source>
        <dbReference type="EMBL" id="CAD7239015.1"/>
    </source>
</evidence>
<name>A0A7R8WXM2_9CRUS</name>
<evidence type="ECO:0000259" key="1">
    <source>
        <dbReference type="Pfam" id="PF07923"/>
    </source>
</evidence>
<organism evidence="2">
    <name type="scientific">Cyprideis torosa</name>
    <dbReference type="NCBI Taxonomy" id="163714"/>
    <lineage>
        <taxon>Eukaryota</taxon>
        <taxon>Metazoa</taxon>
        <taxon>Ecdysozoa</taxon>
        <taxon>Arthropoda</taxon>
        <taxon>Crustacea</taxon>
        <taxon>Oligostraca</taxon>
        <taxon>Ostracoda</taxon>
        <taxon>Podocopa</taxon>
        <taxon>Podocopida</taxon>
        <taxon>Cytherocopina</taxon>
        <taxon>Cytheroidea</taxon>
        <taxon>Cytherideidae</taxon>
        <taxon>Cyprideis</taxon>
    </lineage>
</organism>
<dbReference type="OrthoDB" id="18234at2759"/>
<dbReference type="EMBL" id="OB713756">
    <property type="protein sequence ID" value="CAD7239015.1"/>
    <property type="molecule type" value="Genomic_DNA"/>
</dbReference>
<protein>
    <recommendedName>
        <fullName evidence="1">Far11/STRP N-terminal domain-containing protein</fullName>
    </recommendedName>
</protein>
<accession>A0A7R8WXM2</accession>
<reference evidence="2" key="1">
    <citation type="submission" date="2020-11" db="EMBL/GenBank/DDBJ databases">
        <authorList>
            <person name="Tran Van P."/>
        </authorList>
    </citation>
    <scope>NUCLEOTIDE SEQUENCE</scope>
</reference>
<feature type="non-terminal residue" evidence="2">
    <location>
        <position position="1"/>
    </location>
</feature>
<sequence length="78" mass="8747">MVVRFCSNSAPTFPMKKVILLLWKVILLSLGGLWEQERLKNQYRQEAGLPPVTESTINIARNMRPASPPPLANDAIES</sequence>
<dbReference type="AlphaFoldDB" id="A0A7R8WXM2"/>
<dbReference type="GO" id="GO:0005829">
    <property type="term" value="C:cytosol"/>
    <property type="evidence" value="ECO:0007669"/>
    <property type="project" value="TreeGrafter"/>
</dbReference>